<keyword evidence="4" id="KW-0813">Transport</keyword>
<comment type="subcellular location">
    <subcellularLocation>
        <location evidence="2">Endosome membrane</location>
        <topology evidence="2">Multi-pass membrane protein</topology>
    </subcellularLocation>
    <subcellularLocation>
        <location evidence="1">Lysosome membrane</location>
        <topology evidence="1">Multi-pass membrane protein</topology>
    </subcellularLocation>
</comment>
<feature type="transmembrane region" description="Helical" evidence="10">
    <location>
        <begin position="12"/>
        <end position="32"/>
    </location>
</feature>
<evidence type="ECO:0000256" key="9">
    <source>
        <dbReference type="ARBA" id="ARBA00023228"/>
    </source>
</evidence>
<feature type="transmembrane region" description="Helical" evidence="10">
    <location>
        <begin position="38"/>
        <end position="58"/>
    </location>
</feature>
<keyword evidence="7 10" id="KW-1133">Transmembrane helix</keyword>
<keyword evidence="6" id="KW-0967">Endosome</keyword>
<dbReference type="GO" id="GO:0015232">
    <property type="term" value="F:heme transmembrane transporter activity"/>
    <property type="evidence" value="ECO:0007669"/>
    <property type="project" value="InterPro"/>
</dbReference>
<evidence type="ECO:0000256" key="7">
    <source>
        <dbReference type="ARBA" id="ARBA00022989"/>
    </source>
</evidence>
<evidence type="ECO:0000256" key="3">
    <source>
        <dbReference type="ARBA" id="ARBA00006203"/>
    </source>
</evidence>
<evidence type="ECO:0000313" key="12">
    <source>
        <dbReference type="WBParaSite" id="PSAMB.scaffold17282size1159.g37213.t1"/>
    </source>
</evidence>
<dbReference type="WBParaSite" id="PSAMB.scaffold17282size1159.g37213.t1">
    <property type="protein sequence ID" value="PSAMB.scaffold17282size1159.g37213.t1"/>
    <property type="gene ID" value="PSAMB.scaffold17282size1159.g37213"/>
</dbReference>
<keyword evidence="8 10" id="KW-0472">Membrane</keyword>
<feature type="transmembrane region" description="Helical" evidence="10">
    <location>
        <begin position="70"/>
        <end position="97"/>
    </location>
</feature>
<protein>
    <submittedName>
        <fullName evidence="12">Uncharacterized protein</fullName>
    </submittedName>
</protein>
<evidence type="ECO:0000256" key="2">
    <source>
        <dbReference type="ARBA" id="ARBA00004337"/>
    </source>
</evidence>
<keyword evidence="5 10" id="KW-0812">Transmembrane</keyword>
<dbReference type="AlphaFoldDB" id="A0A914VB01"/>
<dbReference type="GO" id="GO:0020037">
    <property type="term" value="F:heme binding"/>
    <property type="evidence" value="ECO:0007669"/>
    <property type="project" value="TreeGrafter"/>
</dbReference>
<comment type="similarity">
    <text evidence="3">Belongs to the HRG family.</text>
</comment>
<evidence type="ECO:0000256" key="5">
    <source>
        <dbReference type="ARBA" id="ARBA00022692"/>
    </source>
</evidence>
<dbReference type="PANTHER" id="PTHR31525:SF1">
    <property type="entry name" value="HEME TRANSPORTER HRG1"/>
    <property type="match status" value="1"/>
</dbReference>
<organism evidence="11 12">
    <name type="scientific">Plectus sambesii</name>
    <dbReference type="NCBI Taxonomy" id="2011161"/>
    <lineage>
        <taxon>Eukaryota</taxon>
        <taxon>Metazoa</taxon>
        <taxon>Ecdysozoa</taxon>
        <taxon>Nematoda</taxon>
        <taxon>Chromadorea</taxon>
        <taxon>Plectida</taxon>
        <taxon>Plectina</taxon>
        <taxon>Plectoidea</taxon>
        <taxon>Plectidae</taxon>
        <taxon>Plectus</taxon>
    </lineage>
</organism>
<dbReference type="GO" id="GO:0010008">
    <property type="term" value="C:endosome membrane"/>
    <property type="evidence" value="ECO:0007669"/>
    <property type="project" value="UniProtKB-SubCell"/>
</dbReference>
<evidence type="ECO:0000256" key="8">
    <source>
        <dbReference type="ARBA" id="ARBA00023136"/>
    </source>
</evidence>
<dbReference type="Proteomes" id="UP000887566">
    <property type="component" value="Unplaced"/>
</dbReference>
<evidence type="ECO:0000256" key="1">
    <source>
        <dbReference type="ARBA" id="ARBA00004155"/>
    </source>
</evidence>
<sequence>MVFCSIRVRIIWAIIGISAGIMAGAVFGVQYHNYSATTLAFISSIFATLLMLLHIWYSKGKLSYWSKAKFSFVTISCLLVWIAALVGMVVCLVVAGVKGQNLTHEGLQHENFWITAVWCWMTFKWSMMIWWYSRIYSRDVMNPLTKSPPTPPTLD</sequence>
<dbReference type="Pfam" id="PF16954">
    <property type="entry name" value="HRG"/>
    <property type="match status" value="1"/>
</dbReference>
<name>A0A914VB01_9BILA</name>
<dbReference type="PANTHER" id="PTHR31525">
    <property type="entry name" value="HEME TRANSPORTER HRG1"/>
    <property type="match status" value="1"/>
</dbReference>
<dbReference type="PRINTS" id="PR02095">
    <property type="entry name" value="TRNSPORTRHRG"/>
</dbReference>
<evidence type="ECO:0000256" key="10">
    <source>
        <dbReference type="SAM" id="Phobius"/>
    </source>
</evidence>
<evidence type="ECO:0000313" key="11">
    <source>
        <dbReference type="Proteomes" id="UP000887566"/>
    </source>
</evidence>
<dbReference type="GO" id="GO:0005765">
    <property type="term" value="C:lysosomal membrane"/>
    <property type="evidence" value="ECO:0007669"/>
    <property type="project" value="UniProtKB-SubCell"/>
</dbReference>
<feature type="transmembrane region" description="Helical" evidence="10">
    <location>
        <begin position="112"/>
        <end position="132"/>
    </location>
</feature>
<dbReference type="InterPro" id="IPR026218">
    <property type="entry name" value="HRG"/>
</dbReference>
<evidence type="ECO:0000256" key="4">
    <source>
        <dbReference type="ARBA" id="ARBA00022448"/>
    </source>
</evidence>
<proteinExistence type="inferred from homology"/>
<keyword evidence="11" id="KW-1185">Reference proteome</keyword>
<evidence type="ECO:0000256" key="6">
    <source>
        <dbReference type="ARBA" id="ARBA00022753"/>
    </source>
</evidence>
<keyword evidence="9" id="KW-0458">Lysosome</keyword>
<accession>A0A914VB01</accession>
<reference evidence="12" key="1">
    <citation type="submission" date="2022-11" db="UniProtKB">
        <authorList>
            <consortium name="WormBaseParasite"/>
        </authorList>
    </citation>
    <scope>IDENTIFICATION</scope>
</reference>
<dbReference type="GO" id="GO:0005886">
    <property type="term" value="C:plasma membrane"/>
    <property type="evidence" value="ECO:0007669"/>
    <property type="project" value="TreeGrafter"/>
</dbReference>